<dbReference type="Proteomes" id="UP000236151">
    <property type="component" value="Unassembled WGS sequence"/>
</dbReference>
<keyword evidence="2" id="KW-1185">Reference proteome</keyword>
<sequence>MGKILFEVVVSVLAIYGAITLASQIINSIRCGKYRKNPGIKLILAVKNQEDVIEGIIRGIYRAGLLEKAMCSGHLTVLDMGSKDDTVKILMKLKKYYQDFDIAEAGDINAILESFSNKDP</sequence>
<name>A0A2K2EY42_9CLOT</name>
<dbReference type="KEGG" id="cthd:CDO33_00605"/>
<dbReference type="AlphaFoldDB" id="A0A2K2EY42"/>
<organism evidence="1 2">
    <name type="scientific">Clostridium thermosuccinogenes</name>
    <dbReference type="NCBI Taxonomy" id="84032"/>
    <lineage>
        <taxon>Bacteria</taxon>
        <taxon>Bacillati</taxon>
        <taxon>Bacillota</taxon>
        <taxon>Clostridia</taxon>
        <taxon>Eubacteriales</taxon>
        <taxon>Clostridiaceae</taxon>
        <taxon>Clostridium</taxon>
    </lineage>
</organism>
<dbReference type="OrthoDB" id="2990399at2"/>
<dbReference type="RefSeq" id="WP_103080388.1">
    <property type="nucleotide sequence ID" value="NZ_CP021850.1"/>
</dbReference>
<proteinExistence type="predicted"/>
<reference evidence="1 2" key="1">
    <citation type="submission" date="2017-06" db="EMBL/GenBank/DDBJ databases">
        <title>Investigating the central metabolism of Clostridium thermosuccinogenes.</title>
        <authorList>
            <person name="Koendjbiharie J.G."/>
            <person name="van Kranenburg R."/>
        </authorList>
    </citation>
    <scope>NUCLEOTIDE SEQUENCE [LARGE SCALE GENOMIC DNA]</scope>
    <source>
        <strain evidence="1 2">DSM 5806</strain>
    </source>
</reference>
<comment type="caution">
    <text evidence="1">The sequence shown here is derived from an EMBL/GenBank/DDBJ whole genome shotgun (WGS) entry which is preliminary data.</text>
</comment>
<evidence type="ECO:0000313" key="2">
    <source>
        <dbReference type="Proteomes" id="UP000236151"/>
    </source>
</evidence>
<gene>
    <name evidence="1" type="ORF">CDQ84_03775</name>
</gene>
<accession>A0A2K2EY42</accession>
<evidence type="ECO:0000313" key="1">
    <source>
        <dbReference type="EMBL" id="PNU01005.1"/>
    </source>
</evidence>
<dbReference type="EMBL" id="NIOJ01000005">
    <property type="protein sequence ID" value="PNU01005.1"/>
    <property type="molecule type" value="Genomic_DNA"/>
</dbReference>
<evidence type="ECO:0008006" key="3">
    <source>
        <dbReference type="Google" id="ProtNLM"/>
    </source>
</evidence>
<protein>
    <recommendedName>
        <fullName evidence="3">Glycosyltransferase 2-like domain-containing protein</fullName>
    </recommendedName>
</protein>